<keyword evidence="2" id="KW-0812">Transmembrane</keyword>
<feature type="compositionally biased region" description="Pro residues" evidence="1">
    <location>
        <begin position="308"/>
        <end position="326"/>
    </location>
</feature>
<sequence length="490" mass="49849">MRAYSIVAPGHRPEPGQLIAVDGHAFTDYAATAGTQVLVRPDGYSPGIGRGDPPTTRAHRWWMICAAAQADSPASPYRRTVVGRSLGAAGRTGIGQGLIQMLVKVRNDDPSRLSNSERTVANWLKTWTGAHALPGIAVVAAGAADAIVWTPKTCVVVVIKDFTERASGTLTVSGYRPWTIGDRIAPLSGTEAGTEPMTEIRARTGEIAELLRGAPGRERVGVTGMVLVMPQLSSRVSLEQGDLPDGIDVVLGDGPAALRNYFTRITADAPDTWNAAQVGQALAALGFAAAASHSDLTAEGFPARLERTPPPPNPVPSRGPKPPAGAPLPGTGPVGVPAAASAAPVSPGGAPVSMARPNPAAQPAPGTVPQPVAASGFGPGGPAQAGPAPAFGQNQQPYSVPFDPRPPAAPPRRGRNRGLVPLVLLGVLVAVLALAAMCTAGGGSGSGPSHAPASGRTTTTTTSPYTPAPERTVPPSTPGHACYPFQPGCP</sequence>
<keyword evidence="2" id="KW-1133">Transmembrane helix</keyword>
<organism evidence="3 4">
    <name type="scientific">Nocardia aobensis</name>
    <dbReference type="NCBI Taxonomy" id="257277"/>
    <lineage>
        <taxon>Bacteria</taxon>
        <taxon>Bacillati</taxon>
        <taxon>Actinomycetota</taxon>
        <taxon>Actinomycetes</taxon>
        <taxon>Mycobacteriales</taxon>
        <taxon>Nocardiaceae</taxon>
        <taxon>Nocardia</taxon>
    </lineage>
</organism>
<feature type="region of interest" description="Disordered" evidence="1">
    <location>
        <begin position="302"/>
        <end position="414"/>
    </location>
</feature>
<accession>A0ABW6P3U7</accession>
<evidence type="ECO:0000256" key="1">
    <source>
        <dbReference type="SAM" id="MobiDB-lite"/>
    </source>
</evidence>
<dbReference type="RefSeq" id="WP_387393356.1">
    <property type="nucleotide sequence ID" value="NZ_JBIAMT010000002.1"/>
</dbReference>
<dbReference type="EMBL" id="JBIAMT010000002">
    <property type="protein sequence ID" value="MFF0497131.1"/>
    <property type="molecule type" value="Genomic_DNA"/>
</dbReference>
<evidence type="ECO:0000256" key="2">
    <source>
        <dbReference type="SAM" id="Phobius"/>
    </source>
</evidence>
<keyword evidence="4" id="KW-1185">Reference proteome</keyword>
<keyword evidence="2" id="KW-0472">Membrane</keyword>
<reference evidence="3 4" key="1">
    <citation type="submission" date="2024-10" db="EMBL/GenBank/DDBJ databases">
        <title>The Natural Products Discovery Center: Release of the First 8490 Sequenced Strains for Exploring Actinobacteria Biosynthetic Diversity.</title>
        <authorList>
            <person name="Kalkreuter E."/>
            <person name="Kautsar S.A."/>
            <person name="Yang D."/>
            <person name="Bader C.D."/>
            <person name="Teijaro C.N."/>
            <person name="Fluegel L."/>
            <person name="Davis C.M."/>
            <person name="Simpson J.R."/>
            <person name="Lauterbach L."/>
            <person name="Steele A.D."/>
            <person name="Gui C."/>
            <person name="Meng S."/>
            <person name="Li G."/>
            <person name="Viehrig K."/>
            <person name="Ye F."/>
            <person name="Su P."/>
            <person name="Kiefer A.F."/>
            <person name="Nichols A."/>
            <person name="Cepeda A.J."/>
            <person name="Yan W."/>
            <person name="Fan B."/>
            <person name="Jiang Y."/>
            <person name="Adhikari A."/>
            <person name="Zheng C.-J."/>
            <person name="Schuster L."/>
            <person name="Cowan T.M."/>
            <person name="Smanski M.J."/>
            <person name="Chevrette M.G."/>
            <person name="De Carvalho L.P.S."/>
            <person name="Shen B."/>
        </authorList>
    </citation>
    <scope>NUCLEOTIDE SEQUENCE [LARGE SCALE GENOMIC DNA]</scope>
    <source>
        <strain evidence="3 4">NPDC004119</strain>
    </source>
</reference>
<feature type="compositionally biased region" description="Low complexity" evidence="1">
    <location>
        <begin position="384"/>
        <end position="397"/>
    </location>
</feature>
<evidence type="ECO:0000313" key="3">
    <source>
        <dbReference type="EMBL" id="MFF0497131.1"/>
    </source>
</evidence>
<feature type="region of interest" description="Disordered" evidence="1">
    <location>
        <begin position="441"/>
        <end position="490"/>
    </location>
</feature>
<name>A0ABW6P3U7_9NOCA</name>
<protein>
    <recommendedName>
        <fullName evidence="5">NERD domain-containing protein</fullName>
    </recommendedName>
</protein>
<evidence type="ECO:0000313" key="4">
    <source>
        <dbReference type="Proteomes" id="UP001601442"/>
    </source>
</evidence>
<evidence type="ECO:0008006" key="5">
    <source>
        <dbReference type="Google" id="ProtNLM"/>
    </source>
</evidence>
<dbReference type="Proteomes" id="UP001601442">
    <property type="component" value="Unassembled WGS sequence"/>
</dbReference>
<feature type="compositionally biased region" description="Low complexity" evidence="1">
    <location>
        <begin position="327"/>
        <end position="353"/>
    </location>
</feature>
<comment type="caution">
    <text evidence="3">The sequence shown here is derived from an EMBL/GenBank/DDBJ whole genome shotgun (WGS) entry which is preliminary data.</text>
</comment>
<gene>
    <name evidence="3" type="ORF">ACFYU5_12045</name>
</gene>
<proteinExistence type="predicted"/>
<feature type="transmembrane region" description="Helical" evidence="2">
    <location>
        <begin position="419"/>
        <end position="442"/>
    </location>
</feature>
<feature type="compositionally biased region" description="Low complexity" evidence="1">
    <location>
        <begin position="447"/>
        <end position="462"/>
    </location>
</feature>